<feature type="compositionally biased region" description="Low complexity" evidence="2">
    <location>
        <begin position="162"/>
        <end position="182"/>
    </location>
</feature>
<protein>
    <submittedName>
        <fullName evidence="3">Uncharacterized protein</fullName>
    </submittedName>
</protein>
<feature type="compositionally biased region" description="Low complexity" evidence="2">
    <location>
        <begin position="889"/>
        <end position="900"/>
    </location>
</feature>
<feature type="compositionally biased region" description="Low complexity" evidence="2">
    <location>
        <begin position="216"/>
        <end position="230"/>
    </location>
</feature>
<feature type="compositionally biased region" description="Polar residues" evidence="2">
    <location>
        <begin position="60"/>
        <end position="75"/>
    </location>
</feature>
<feature type="compositionally biased region" description="Pro residues" evidence="2">
    <location>
        <begin position="242"/>
        <end position="253"/>
    </location>
</feature>
<feature type="compositionally biased region" description="Low complexity" evidence="2">
    <location>
        <begin position="38"/>
        <end position="59"/>
    </location>
</feature>
<evidence type="ECO:0000313" key="3">
    <source>
        <dbReference type="EMBL" id="KAK8062828.1"/>
    </source>
</evidence>
<feature type="compositionally biased region" description="Polar residues" evidence="2">
    <location>
        <begin position="96"/>
        <end position="108"/>
    </location>
</feature>
<feature type="region of interest" description="Disordered" evidence="2">
    <location>
        <begin position="1"/>
        <end position="286"/>
    </location>
</feature>
<feature type="coiled-coil region" evidence="1">
    <location>
        <begin position="685"/>
        <end position="813"/>
    </location>
</feature>
<dbReference type="Proteomes" id="UP001433268">
    <property type="component" value="Unassembled WGS sequence"/>
</dbReference>
<comment type="caution">
    <text evidence="3">The sequence shown here is derived from an EMBL/GenBank/DDBJ whole genome shotgun (WGS) entry which is preliminary data.</text>
</comment>
<evidence type="ECO:0000256" key="2">
    <source>
        <dbReference type="SAM" id="MobiDB-lite"/>
    </source>
</evidence>
<accession>A0ABR1UV86</accession>
<dbReference type="GeneID" id="92052299"/>
<gene>
    <name evidence="3" type="ORF">PG997_014925</name>
</gene>
<organism evidence="3 4">
    <name type="scientific">Apiospora hydei</name>
    <dbReference type="NCBI Taxonomy" id="1337664"/>
    <lineage>
        <taxon>Eukaryota</taxon>
        <taxon>Fungi</taxon>
        <taxon>Dikarya</taxon>
        <taxon>Ascomycota</taxon>
        <taxon>Pezizomycotina</taxon>
        <taxon>Sordariomycetes</taxon>
        <taxon>Xylariomycetidae</taxon>
        <taxon>Amphisphaeriales</taxon>
        <taxon>Apiosporaceae</taxon>
        <taxon>Apiospora</taxon>
    </lineage>
</organism>
<feature type="compositionally biased region" description="Basic and acidic residues" evidence="2">
    <location>
        <begin position="109"/>
        <end position="118"/>
    </location>
</feature>
<keyword evidence="4" id="KW-1185">Reference proteome</keyword>
<evidence type="ECO:0000256" key="1">
    <source>
        <dbReference type="SAM" id="Coils"/>
    </source>
</evidence>
<dbReference type="PANTHER" id="PTHR23202:SF124">
    <property type="entry name" value="C2H2-TYPE DOMAIN-CONTAINING PROTEIN-RELATED"/>
    <property type="match status" value="1"/>
</dbReference>
<feature type="compositionally biased region" description="Polar residues" evidence="2">
    <location>
        <begin position="206"/>
        <end position="215"/>
    </location>
</feature>
<dbReference type="Gene3D" id="1.10.287.1490">
    <property type="match status" value="1"/>
</dbReference>
<dbReference type="RefSeq" id="XP_066661427.1">
    <property type="nucleotide sequence ID" value="XM_066819239.1"/>
</dbReference>
<dbReference type="PANTHER" id="PTHR23202">
    <property type="entry name" value="WASP INTERACTING PROTEIN-RELATED"/>
    <property type="match status" value="1"/>
</dbReference>
<name>A0ABR1UV86_9PEZI</name>
<proteinExistence type="predicted"/>
<feature type="coiled-coil region" evidence="1">
    <location>
        <begin position="287"/>
        <end position="363"/>
    </location>
</feature>
<feature type="compositionally biased region" description="Low complexity" evidence="2">
    <location>
        <begin position="272"/>
        <end position="283"/>
    </location>
</feature>
<feature type="compositionally biased region" description="Low complexity" evidence="2">
    <location>
        <begin position="126"/>
        <end position="138"/>
    </location>
</feature>
<keyword evidence="1" id="KW-0175">Coiled coil</keyword>
<evidence type="ECO:0000313" key="4">
    <source>
        <dbReference type="Proteomes" id="UP001433268"/>
    </source>
</evidence>
<feature type="compositionally biased region" description="Low complexity" evidence="2">
    <location>
        <begin position="77"/>
        <end position="95"/>
    </location>
</feature>
<reference evidence="3 4" key="1">
    <citation type="submission" date="2023-01" db="EMBL/GenBank/DDBJ databases">
        <title>Analysis of 21 Apiospora genomes using comparative genomics revels a genus with tremendous synthesis potential of carbohydrate active enzymes and secondary metabolites.</title>
        <authorList>
            <person name="Sorensen T."/>
        </authorList>
    </citation>
    <scope>NUCLEOTIDE SEQUENCE [LARGE SCALE GENOMIC DNA]</scope>
    <source>
        <strain evidence="3 4">CBS 114990</strain>
    </source>
</reference>
<sequence>MERTATRPKIEITATRPIVEIRNDSSSSSKLPQRPKYASRGSSGASSQRSSQTDLSSQSGYTTSSQANYAPSSPANYGPSSPANYAPSNPVNYAPQTPTQAPFGSTRSLADRFSRVPRPEQPQPQPLQSLQQLQQSQQHQAGPPSLPSPRDAGFYNFDTDTESGSASSVLSVSTQATSVASSDITTSSKETRAPASKQGPYGAAQDTGSAIPSQDSAPSATIATAASRPAQKSGRTVHIQVMPPPAAPAPAPPSKDLQLQGRKLGSSPSRANLNEKNNSNNTNAHKEKDLLHKIGQLEREAQDLQASNSRLNRELTDTREQLSTHGYNHKEAERSINQERMARELAARDLQEQRQRCDEYRSDFELQRGMLQAAEAERDAMRRGSAETRMELVRLTQDLEQRSQMQRDQEDLLLRQIAAFEHAAVSLESRIAAQGKEVKHLTAERDALKSDVEKYATEAKAFAEEKKTFVDAQAASKAEMEAMKAEQEKLQCRIKEVEGQNIDLQGEIENLEQKIGNLQTQIDAFSPEKEELTKRLTDEKEALAKELDHEMDELEKDLHHEMDQLEKKLKEEKNAIENKLLAEKAVMERRLLEDKEAIEKQLTDEKWDVQTRLEDEKAAIQKQLEEEKATIQTQLEEEKVTLQNRLDVEVAAKAAQIEKLETDIAGSKMANIALADEKLVLDKKLTEARDHFNEATENLAKLQGEIAVFQANIQSLEADKEQAAKNLDAAREEHTKGLELAKEEHSKNLEAAKEGHAQDLEAAYAKQAELELKAKALEADIQGLDPENLVAKNRELVVEKALLEARLTALRGELDERIPVLQAEAEKVPSLAAEACQVPALAEQNCQLASQISTLMRELDEARTIHAIVAMKAHELELRLKAESKPRRSNGSSSRSSSRSSSKDGSHSDKKSSSGSSSSGSSSSSRKHGRSSSSSGMVFVRNTGDRAGTVCIMRREEL</sequence>
<feature type="compositionally biased region" description="Basic and acidic residues" evidence="2">
    <location>
        <begin position="1"/>
        <end position="10"/>
    </location>
</feature>
<feature type="region of interest" description="Disordered" evidence="2">
    <location>
        <begin position="880"/>
        <end position="943"/>
    </location>
</feature>
<feature type="coiled-coil region" evidence="1">
    <location>
        <begin position="438"/>
        <end position="586"/>
    </location>
</feature>
<feature type="compositionally biased region" description="Low complexity" evidence="2">
    <location>
        <begin position="913"/>
        <end position="924"/>
    </location>
</feature>
<feature type="coiled-coil region" evidence="1">
    <location>
        <begin position="610"/>
        <end position="641"/>
    </location>
</feature>
<feature type="compositionally biased region" description="Basic and acidic residues" evidence="2">
    <location>
        <begin position="901"/>
        <end position="912"/>
    </location>
</feature>
<dbReference type="EMBL" id="JAQQWN010000010">
    <property type="protein sequence ID" value="KAK8062828.1"/>
    <property type="molecule type" value="Genomic_DNA"/>
</dbReference>